<keyword evidence="4" id="KW-0633">Potassium transport</keyword>
<evidence type="ECO:0000256" key="2">
    <source>
        <dbReference type="ARBA" id="ARBA00006920"/>
    </source>
</evidence>
<gene>
    <name evidence="14" type="ORF">SAMN04488543_4269</name>
</gene>
<evidence type="ECO:0000256" key="4">
    <source>
        <dbReference type="ARBA" id="ARBA00022538"/>
    </source>
</evidence>
<dbReference type="GO" id="GO:0016020">
    <property type="term" value="C:membrane"/>
    <property type="evidence" value="ECO:0007669"/>
    <property type="project" value="UniProtKB-SubCell"/>
</dbReference>
<evidence type="ECO:0000256" key="6">
    <source>
        <dbReference type="ARBA" id="ARBA00022826"/>
    </source>
</evidence>
<keyword evidence="6" id="KW-0631">Potassium channel</keyword>
<feature type="transmembrane region" description="Helical" evidence="13">
    <location>
        <begin position="57"/>
        <end position="77"/>
    </location>
</feature>
<proteinExistence type="inferred from homology"/>
<comment type="similarity">
    <text evidence="2">Belongs to the TMEM175 family.</text>
</comment>
<evidence type="ECO:0000256" key="11">
    <source>
        <dbReference type="ARBA" id="ARBA00023303"/>
    </source>
</evidence>
<evidence type="ECO:0000256" key="12">
    <source>
        <dbReference type="ARBA" id="ARBA00034430"/>
    </source>
</evidence>
<keyword evidence="8 13" id="KW-1133">Transmembrane helix</keyword>
<evidence type="ECO:0000256" key="8">
    <source>
        <dbReference type="ARBA" id="ARBA00022989"/>
    </source>
</evidence>
<dbReference type="GO" id="GO:0015252">
    <property type="term" value="F:proton channel activity"/>
    <property type="evidence" value="ECO:0007669"/>
    <property type="project" value="InterPro"/>
</dbReference>
<reference evidence="14 15" key="1">
    <citation type="submission" date="2016-10" db="EMBL/GenBank/DDBJ databases">
        <authorList>
            <person name="de Groot N.N."/>
        </authorList>
    </citation>
    <scope>NUCLEOTIDE SEQUENCE [LARGE SCALE GENOMIC DNA]</scope>
    <source>
        <strain evidence="14 15">DSM 21741</strain>
    </source>
</reference>
<protein>
    <submittedName>
        <fullName evidence="14">Uncharacterized membrane protein</fullName>
    </submittedName>
</protein>
<keyword evidence="3" id="KW-0813">Transport</keyword>
<dbReference type="PANTHER" id="PTHR31462:SF5">
    <property type="entry name" value="ENDOSOMAL_LYSOSOMAL PROTON CHANNEL TMEM175"/>
    <property type="match status" value="1"/>
</dbReference>
<keyword evidence="11" id="KW-0407">Ion channel</keyword>
<evidence type="ECO:0000256" key="10">
    <source>
        <dbReference type="ARBA" id="ARBA00023136"/>
    </source>
</evidence>
<dbReference type="Proteomes" id="UP000199092">
    <property type="component" value="Chromosome I"/>
</dbReference>
<dbReference type="OrthoDB" id="7626281at2"/>
<comment type="subcellular location">
    <subcellularLocation>
        <location evidence="1">Membrane</location>
        <topology evidence="1">Multi-pass membrane protein</topology>
    </subcellularLocation>
</comment>
<dbReference type="Pfam" id="PF06736">
    <property type="entry name" value="TMEM175"/>
    <property type="match status" value="1"/>
</dbReference>
<evidence type="ECO:0000256" key="5">
    <source>
        <dbReference type="ARBA" id="ARBA00022692"/>
    </source>
</evidence>
<keyword evidence="9" id="KW-0406">Ion transport</keyword>
<dbReference type="InterPro" id="IPR010617">
    <property type="entry name" value="TMEM175-like"/>
</dbReference>
<organism evidence="14 15">
    <name type="scientific">Friedmanniella luteola</name>
    <dbReference type="NCBI Taxonomy" id="546871"/>
    <lineage>
        <taxon>Bacteria</taxon>
        <taxon>Bacillati</taxon>
        <taxon>Actinomycetota</taxon>
        <taxon>Actinomycetes</taxon>
        <taxon>Propionibacteriales</taxon>
        <taxon>Nocardioidaceae</taxon>
        <taxon>Friedmanniella</taxon>
    </lineage>
</organism>
<name>A0A1H2A7F8_9ACTN</name>
<keyword evidence="15" id="KW-1185">Reference proteome</keyword>
<evidence type="ECO:0000256" key="7">
    <source>
        <dbReference type="ARBA" id="ARBA00022958"/>
    </source>
</evidence>
<dbReference type="RefSeq" id="WP_091415973.1">
    <property type="nucleotide sequence ID" value="NZ_LT629749.1"/>
</dbReference>
<feature type="transmembrane region" description="Helical" evidence="13">
    <location>
        <begin position="152"/>
        <end position="172"/>
    </location>
</feature>
<evidence type="ECO:0000256" key="1">
    <source>
        <dbReference type="ARBA" id="ARBA00004141"/>
    </source>
</evidence>
<dbReference type="AlphaFoldDB" id="A0A1H2A7F8"/>
<feature type="transmembrane region" description="Helical" evidence="13">
    <location>
        <begin position="120"/>
        <end position="140"/>
    </location>
</feature>
<keyword evidence="10 13" id="KW-0472">Membrane</keyword>
<evidence type="ECO:0000313" key="15">
    <source>
        <dbReference type="Proteomes" id="UP000199092"/>
    </source>
</evidence>
<feature type="transmembrane region" description="Helical" evidence="13">
    <location>
        <begin position="89"/>
        <end position="108"/>
    </location>
</feature>
<comment type="catalytic activity">
    <reaction evidence="12">
        <text>K(+)(in) = K(+)(out)</text>
        <dbReference type="Rhea" id="RHEA:29463"/>
        <dbReference type="ChEBI" id="CHEBI:29103"/>
    </reaction>
</comment>
<evidence type="ECO:0000256" key="3">
    <source>
        <dbReference type="ARBA" id="ARBA00022448"/>
    </source>
</evidence>
<evidence type="ECO:0000313" key="14">
    <source>
        <dbReference type="EMBL" id="SDT41814.1"/>
    </source>
</evidence>
<sequence length="215" mass="23258">MTEQTYEDATTTRIINFTDAIVAIAATLLILEPIDAAAQAGDQQPLLNLLASTSEQLLAFAVSFVVIGHFWLLHRRLFKSVRVITQPLYWFNLLWLFSIVFLPYPTAVLSGRTDDPPSCALYIGTMTVTSLAALALKVLVARAKAEEGDPEYSAHLGASVAAVAALCAATALALFVPWVQLWGLLLLLPTVWFGRRKGKGAPRVPGAVVGQRIEA</sequence>
<keyword evidence="7" id="KW-0630">Potassium</keyword>
<dbReference type="STRING" id="546871.SAMN04488543_4269"/>
<keyword evidence="5 13" id="KW-0812">Transmembrane</keyword>
<accession>A0A1H2A7F8</accession>
<dbReference type="EMBL" id="LT629749">
    <property type="protein sequence ID" value="SDT41814.1"/>
    <property type="molecule type" value="Genomic_DNA"/>
</dbReference>
<evidence type="ECO:0000256" key="13">
    <source>
        <dbReference type="SAM" id="Phobius"/>
    </source>
</evidence>
<dbReference type="PANTHER" id="PTHR31462">
    <property type="entry name" value="ENDOSOMAL/LYSOSOMAL POTASSIUM CHANNEL TMEM175"/>
    <property type="match status" value="1"/>
</dbReference>
<evidence type="ECO:0000256" key="9">
    <source>
        <dbReference type="ARBA" id="ARBA00023065"/>
    </source>
</evidence>
<dbReference type="GO" id="GO:0005267">
    <property type="term" value="F:potassium channel activity"/>
    <property type="evidence" value="ECO:0007669"/>
    <property type="project" value="UniProtKB-KW"/>
</dbReference>